<sequence length="274" mass="30259">MSFRHLLALAVLAGHAAPIPTVELSVSQSSTPTTLTETHIVTVTTLAPGVTLSPRQDPVNTWWQPTPWQSALEAPVSVPISQPMSTWVPVPSSVLMWSEPGTSWTEWVDPTTTISTPTTSSAAFPHTNGERSGDDSHVGIIVTCVILGGLVAFGIYGAARLMLYRRNISHKDTDTKADMMDLEAGEILQSNTGQDKPTLPPVTYTSTQLQSNVRFAEPTEYGRLDRRPTGYQSRRNREQPMHWDPDAGSDLHSERPQSGYSFGWDEQKFKWEQD</sequence>
<dbReference type="AlphaFoldDB" id="A0A6A5W792"/>
<feature type="transmembrane region" description="Helical" evidence="2">
    <location>
        <begin position="138"/>
        <end position="159"/>
    </location>
</feature>
<evidence type="ECO:0000256" key="1">
    <source>
        <dbReference type="SAM" id="MobiDB-lite"/>
    </source>
</evidence>
<evidence type="ECO:0000256" key="3">
    <source>
        <dbReference type="SAM" id="SignalP"/>
    </source>
</evidence>
<feature type="chain" id="PRO_5025695431" description="WW domain-containing protein" evidence="3">
    <location>
        <begin position="19"/>
        <end position="274"/>
    </location>
</feature>
<dbReference type="EMBL" id="ML977609">
    <property type="protein sequence ID" value="KAF1997803.1"/>
    <property type="molecule type" value="Genomic_DNA"/>
</dbReference>
<organism evidence="4 5">
    <name type="scientific">Amniculicola lignicola CBS 123094</name>
    <dbReference type="NCBI Taxonomy" id="1392246"/>
    <lineage>
        <taxon>Eukaryota</taxon>
        <taxon>Fungi</taxon>
        <taxon>Dikarya</taxon>
        <taxon>Ascomycota</taxon>
        <taxon>Pezizomycotina</taxon>
        <taxon>Dothideomycetes</taxon>
        <taxon>Pleosporomycetidae</taxon>
        <taxon>Pleosporales</taxon>
        <taxon>Amniculicolaceae</taxon>
        <taxon>Amniculicola</taxon>
    </lineage>
</organism>
<name>A0A6A5W792_9PLEO</name>
<protein>
    <recommendedName>
        <fullName evidence="6">WW domain-containing protein</fullName>
    </recommendedName>
</protein>
<evidence type="ECO:0000256" key="2">
    <source>
        <dbReference type="SAM" id="Phobius"/>
    </source>
</evidence>
<feature type="compositionally biased region" description="Basic and acidic residues" evidence="1">
    <location>
        <begin position="235"/>
        <end position="255"/>
    </location>
</feature>
<keyword evidence="2" id="KW-0812">Transmembrane</keyword>
<evidence type="ECO:0000313" key="4">
    <source>
        <dbReference type="EMBL" id="KAF1997803.1"/>
    </source>
</evidence>
<evidence type="ECO:0008006" key="6">
    <source>
        <dbReference type="Google" id="ProtNLM"/>
    </source>
</evidence>
<gene>
    <name evidence="4" type="ORF">P154DRAFT_578541</name>
</gene>
<keyword evidence="2" id="KW-1133">Transmembrane helix</keyword>
<feature type="region of interest" description="Disordered" evidence="1">
    <location>
        <begin position="207"/>
        <end position="266"/>
    </location>
</feature>
<evidence type="ECO:0000313" key="5">
    <source>
        <dbReference type="Proteomes" id="UP000799779"/>
    </source>
</evidence>
<reference evidence="4" key="1">
    <citation type="journal article" date="2020" name="Stud. Mycol.">
        <title>101 Dothideomycetes genomes: a test case for predicting lifestyles and emergence of pathogens.</title>
        <authorList>
            <person name="Haridas S."/>
            <person name="Albert R."/>
            <person name="Binder M."/>
            <person name="Bloem J."/>
            <person name="Labutti K."/>
            <person name="Salamov A."/>
            <person name="Andreopoulos B."/>
            <person name="Baker S."/>
            <person name="Barry K."/>
            <person name="Bills G."/>
            <person name="Bluhm B."/>
            <person name="Cannon C."/>
            <person name="Castanera R."/>
            <person name="Culley D."/>
            <person name="Daum C."/>
            <person name="Ezra D."/>
            <person name="Gonzalez J."/>
            <person name="Henrissat B."/>
            <person name="Kuo A."/>
            <person name="Liang C."/>
            <person name="Lipzen A."/>
            <person name="Lutzoni F."/>
            <person name="Magnuson J."/>
            <person name="Mondo S."/>
            <person name="Nolan M."/>
            <person name="Ohm R."/>
            <person name="Pangilinan J."/>
            <person name="Park H.-J."/>
            <person name="Ramirez L."/>
            <person name="Alfaro M."/>
            <person name="Sun H."/>
            <person name="Tritt A."/>
            <person name="Yoshinaga Y."/>
            <person name="Zwiers L.-H."/>
            <person name="Turgeon B."/>
            <person name="Goodwin S."/>
            <person name="Spatafora J."/>
            <person name="Crous P."/>
            <person name="Grigoriev I."/>
        </authorList>
    </citation>
    <scope>NUCLEOTIDE SEQUENCE</scope>
    <source>
        <strain evidence="4">CBS 123094</strain>
    </source>
</reference>
<keyword evidence="3" id="KW-0732">Signal</keyword>
<feature type="signal peptide" evidence="3">
    <location>
        <begin position="1"/>
        <end position="18"/>
    </location>
</feature>
<proteinExistence type="predicted"/>
<dbReference type="Proteomes" id="UP000799779">
    <property type="component" value="Unassembled WGS sequence"/>
</dbReference>
<keyword evidence="5" id="KW-1185">Reference proteome</keyword>
<accession>A0A6A5W792</accession>
<keyword evidence="2" id="KW-0472">Membrane</keyword>